<gene>
    <name evidence="7" type="ORF">ASPWEDRAFT_48374</name>
</gene>
<dbReference type="STRING" id="1073089.A0A1L9S429"/>
<dbReference type="EMBL" id="KV878209">
    <property type="protein sequence ID" value="OJJ41918.1"/>
    <property type="molecule type" value="Genomic_DNA"/>
</dbReference>
<dbReference type="Gene3D" id="3.40.50.2000">
    <property type="entry name" value="Glycogen Phosphorylase B"/>
    <property type="match status" value="2"/>
</dbReference>
<dbReference type="RefSeq" id="XP_040695594.1">
    <property type="nucleotide sequence ID" value="XM_040837100.1"/>
</dbReference>
<evidence type="ECO:0000256" key="1">
    <source>
        <dbReference type="ARBA" id="ARBA00004184"/>
    </source>
</evidence>
<dbReference type="GeneID" id="63752948"/>
<sequence length="822" mass="90000">MSSSHRDPPENTPPDDIPDVGTDVQEDGRIDLDLDSHACQTVVKLINWPSEEEVLVPPVADFDPYTTCDIKLNIVIQVVGSRGDVQPFVALGNELQKYGHRVRLATHNTFDSFVRQSGLEFYPVGGDPAELMAYMVKNPGLIPKMKSLREGDIKKKRRMVAEILQGCWKSCIEDDPISKTPFVADAIIANPPSFAHVHCAQALGIPVHMMFTMPWSSTREYAHPLANLKYSSTNPNFANYASYGIVEWMTWQGLGDVINSFRSTIDLEAVPMTEGPNLAETLKVPFTYCWSPALMPKPKDWPSHIDVCGFFFRDPPDYSPPPDLAHFLQSGPTPIYIGFGSIVIDDPPRVTAILLEAIRATGVRAVISRGWSKLGGDSTDDIFYLDDCPHEWLFQHVTAVIHHGGAGTTACGLRFGRPTTIVPFFGDQTFWGNMVAASGAGPPPIPNRSLDAKNLADAIRFCGLPETVAAAGDIADRMSAETGVQTAVESFHRNLPVDEMRCQILLNEPAVWSYKKSGTKPLCLSRKAGEILLDHSCVEPKALQLYEARPIIIQTRRWDPVTGTMSAFVGASADMVKSASDVVIRPYREINRRQSDSSSSATPRSQRSQSTTDRDMQALSEMPESAIREERKPSWDTTAVALGQSAKGVGKLVGKYYKGMGVDVPLATTEGLRAVPRLYGEEVKEYEPIRDLRSGLSVGGKNFTHGITEGVAGLLKQPYKGAVKEGPIGVVKGFAKGGIGLGSMVSSAALGLVAYPGHGLCKTIHAAIKSKTRKNIVNARHREGRYLVHVDTEIDREAIIDSFEVLKQNNISTRSSWRTESS</sequence>
<keyword evidence="2" id="KW-0808">Transferase</keyword>
<evidence type="ECO:0000313" key="8">
    <source>
        <dbReference type="Proteomes" id="UP000184383"/>
    </source>
</evidence>
<dbReference type="VEuPathDB" id="FungiDB:ASPWEDRAFT_48374"/>
<reference evidence="8" key="1">
    <citation type="journal article" date="2017" name="Genome Biol.">
        <title>Comparative genomics reveals high biological diversity and specific adaptations in the industrially and medically important fungal genus Aspergillus.</title>
        <authorList>
            <person name="de Vries R.P."/>
            <person name="Riley R."/>
            <person name="Wiebenga A."/>
            <person name="Aguilar-Osorio G."/>
            <person name="Amillis S."/>
            <person name="Uchima C.A."/>
            <person name="Anderluh G."/>
            <person name="Asadollahi M."/>
            <person name="Askin M."/>
            <person name="Barry K."/>
            <person name="Battaglia E."/>
            <person name="Bayram O."/>
            <person name="Benocci T."/>
            <person name="Braus-Stromeyer S.A."/>
            <person name="Caldana C."/>
            <person name="Canovas D."/>
            <person name="Cerqueira G.C."/>
            <person name="Chen F."/>
            <person name="Chen W."/>
            <person name="Choi C."/>
            <person name="Clum A."/>
            <person name="Dos Santos R.A."/>
            <person name="Damasio A.R."/>
            <person name="Diallinas G."/>
            <person name="Emri T."/>
            <person name="Fekete E."/>
            <person name="Flipphi M."/>
            <person name="Freyberg S."/>
            <person name="Gallo A."/>
            <person name="Gournas C."/>
            <person name="Habgood R."/>
            <person name="Hainaut M."/>
            <person name="Harispe M.L."/>
            <person name="Henrissat B."/>
            <person name="Hilden K.S."/>
            <person name="Hope R."/>
            <person name="Hossain A."/>
            <person name="Karabika E."/>
            <person name="Karaffa L."/>
            <person name="Karanyi Z."/>
            <person name="Krasevec N."/>
            <person name="Kuo A."/>
            <person name="Kusch H."/>
            <person name="LaButti K."/>
            <person name="Lagendijk E.L."/>
            <person name="Lapidus A."/>
            <person name="Levasseur A."/>
            <person name="Lindquist E."/>
            <person name="Lipzen A."/>
            <person name="Logrieco A.F."/>
            <person name="MacCabe A."/>
            <person name="Maekelae M.R."/>
            <person name="Malavazi I."/>
            <person name="Melin P."/>
            <person name="Meyer V."/>
            <person name="Mielnichuk N."/>
            <person name="Miskei M."/>
            <person name="Molnar A.P."/>
            <person name="Mule G."/>
            <person name="Ngan C.Y."/>
            <person name="Orejas M."/>
            <person name="Orosz E."/>
            <person name="Ouedraogo J.P."/>
            <person name="Overkamp K.M."/>
            <person name="Park H.-S."/>
            <person name="Perrone G."/>
            <person name="Piumi F."/>
            <person name="Punt P.J."/>
            <person name="Ram A.F."/>
            <person name="Ramon A."/>
            <person name="Rauscher S."/>
            <person name="Record E."/>
            <person name="Riano-Pachon D.M."/>
            <person name="Robert V."/>
            <person name="Roehrig J."/>
            <person name="Ruller R."/>
            <person name="Salamov A."/>
            <person name="Salih N.S."/>
            <person name="Samson R.A."/>
            <person name="Sandor E."/>
            <person name="Sanguinetti M."/>
            <person name="Schuetze T."/>
            <person name="Sepcic K."/>
            <person name="Shelest E."/>
            <person name="Sherlock G."/>
            <person name="Sophianopoulou V."/>
            <person name="Squina F.M."/>
            <person name="Sun H."/>
            <person name="Susca A."/>
            <person name="Todd R.B."/>
            <person name="Tsang A."/>
            <person name="Unkles S.E."/>
            <person name="van de Wiele N."/>
            <person name="van Rossen-Uffink D."/>
            <person name="Oliveira J.V."/>
            <person name="Vesth T.C."/>
            <person name="Visser J."/>
            <person name="Yu J.-H."/>
            <person name="Zhou M."/>
            <person name="Andersen M.R."/>
            <person name="Archer D.B."/>
            <person name="Baker S.E."/>
            <person name="Benoit I."/>
            <person name="Brakhage A.A."/>
            <person name="Braus G.H."/>
            <person name="Fischer R."/>
            <person name="Frisvad J.C."/>
            <person name="Goldman G.H."/>
            <person name="Houbraken J."/>
            <person name="Oakley B."/>
            <person name="Pocsi I."/>
            <person name="Scazzocchio C."/>
            <person name="Seiboth B."/>
            <person name="vanKuyk P.A."/>
            <person name="Wortman J."/>
            <person name="Dyer P.S."/>
            <person name="Grigoriev I.V."/>
        </authorList>
    </citation>
    <scope>NUCLEOTIDE SEQUENCE [LARGE SCALE GENOMIC DNA]</scope>
    <source>
        <strain evidence="8">DTO 134E9</strain>
    </source>
</reference>
<dbReference type="GO" id="GO:0012505">
    <property type="term" value="C:endomembrane system"/>
    <property type="evidence" value="ECO:0007669"/>
    <property type="project" value="UniProtKB-SubCell"/>
</dbReference>
<dbReference type="Proteomes" id="UP000184383">
    <property type="component" value="Unassembled WGS sequence"/>
</dbReference>
<feature type="domain" description="Erythromycin biosynthesis protein CIII-like C-terminal" evidence="6">
    <location>
        <begin position="384"/>
        <end position="481"/>
    </location>
</feature>
<dbReference type="InterPro" id="IPR050426">
    <property type="entry name" value="Glycosyltransferase_28"/>
</dbReference>
<evidence type="ECO:0000259" key="5">
    <source>
        <dbReference type="Pfam" id="PF03033"/>
    </source>
</evidence>
<dbReference type="FunFam" id="3.40.50.2000:FF:000100">
    <property type="entry name" value="Glycosyltransferase family 1 protein"/>
    <property type="match status" value="1"/>
</dbReference>
<dbReference type="PANTHER" id="PTHR48050:SF27">
    <property type="entry name" value="GLUCOSYLTRANSFERASE, PUTATIVE (AFU_ORTHOLOGUE AFUA_7G04880)-RELATED"/>
    <property type="match status" value="1"/>
</dbReference>
<dbReference type="CDD" id="cd03784">
    <property type="entry name" value="GT1_Gtf-like"/>
    <property type="match status" value="1"/>
</dbReference>
<dbReference type="GO" id="GO:0005975">
    <property type="term" value="P:carbohydrate metabolic process"/>
    <property type="evidence" value="ECO:0007669"/>
    <property type="project" value="InterPro"/>
</dbReference>
<comment type="subcellular location">
    <subcellularLocation>
        <location evidence="1">Endomembrane system</location>
        <topology evidence="1">Peripheral membrane protein</topology>
    </subcellularLocation>
</comment>
<evidence type="ECO:0000256" key="4">
    <source>
        <dbReference type="SAM" id="MobiDB-lite"/>
    </source>
</evidence>
<keyword evidence="8" id="KW-1185">Reference proteome</keyword>
<dbReference type="AlphaFoldDB" id="A0A1L9S429"/>
<feature type="compositionally biased region" description="Low complexity" evidence="4">
    <location>
        <begin position="596"/>
        <end position="611"/>
    </location>
</feature>
<evidence type="ECO:0000259" key="6">
    <source>
        <dbReference type="Pfam" id="PF06722"/>
    </source>
</evidence>
<organism evidence="7 8">
    <name type="scientific">Aspergillus wentii DTO 134E9</name>
    <dbReference type="NCBI Taxonomy" id="1073089"/>
    <lineage>
        <taxon>Eukaryota</taxon>
        <taxon>Fungi</taxon>
        <taxon>Dikarya</taxon>
        <taxon>Ascomycota</taxon>
        <taxon>Pezizomycotina</taxon>
        <taxon>Eurotiomycetes</taxon>
        <taxon>Eurotiomycetidae</taxon>
        <taxon>Eurotiales</taxon>
        <taxon>Aspergillaceae</taxon>
        <taxon>Aspergillus</taxon>
        <taxon>Aspergillus subgen. Cremei</taxon>
    </lineage>
</organism>
<feature type="region of interest" description="Disordered" evidence="4">
    <location>
        <begin position="587"/>
        <end position="633"/>
    </location>
</feature>
<dbReference type="FunFam" id="3.40.50.2000:FF:000009">
    <property type="entry name" value="Sterol 3-beta-glucosyltransferase UGT80A2"/>
    <property type="match status" value="1"/>
</dbReference>
<feature type="domain" description="Glycosyltransferase family 28 N-terminal" evidence="5">
    <location>
        <begin position="74"/>
        <end position="221"/>
    </location>
</feature>
<feature type="region of interest" description="Disordered" evidence="4">
    <location>
        <begin position="1"/>
        <end position="24"/>
    </location>
</feature>
<evidence type="ECO:0000256" key="2">
    <source>
        <dbReference type="ARBA" id="ARBA00022679"/>
    </source>
</evidence>
<dbReference type="Pfam" id="PF06722">
    <property type="entry name" value="EryCIII-like_C"/>
    <property type="match status" value="1"/>
</dbReference>
<dbReference type="SUPFAM" id="SSF53756">
    <property type="entry name" value="UDP-Glycosyltransferase/glycogen phosphorylase"/>
    <property type="match status" value="1"/>
</dbReference>
<accession>A0A1L9S429</accession>
<dbReference type="Pfam" id="PF03033">
    <property type="entry name" value="Glyco_transf_28"/>
    <property type="match status" value="1"/>
</dbReference>
<dbReference type="GO" id="GO:0016906">
    <property type="term" value="F:sterol 3-beta-glucosyltransferase activity"/>
    <property type="evidence" value="ECO:0007669"/>
    <property type="project" value="UniProtKB-ARBA"/>
</dbReference>
<proteinExistence type="predicted"/>
<name>A0A1L9S429_ASPWE</name>
<protein>
    <submittedName>
        <fullName evidence="7">Uncharacterized protein</fullName>
    </submittedName>
</protein>
<dbReference type="OrthoDB" id="5835829at2759"/>
<evidence type="ECO:0000256" key="3">
    <source>
        <dbReference type="ARBA" id="ARBA00023098"/>
    </source>
</evidence>
<dbReference type="InterPro" id="IPR002213">
    <property type="entry name" value="UDP_glucos_trans"/>
</dbReference>
<dbReference type="GO" id="GO:0006629">
    <property type="term" value="P:lipid metabolic process"/>
    <property type="evidence" value="ECO:0007669"/>
    <property type="project" value="UniProtKB-KW"/>
</dbReference>
<evidence type="ECO:0000313" key="7">
    <source>
        <dbReference type="EMBL" id="OJJ41918.1"/>
    </source>
</evidence>
<dbReference type="PANTHER" id="PTHR48050">
    <property type="entry name" value="STEROL 3-BETA-GLUCOSYLTRANSFERASE"/>
    <property type="match status" value="1"/>
</dbReference>
<keyword evidence="3" id="KW-0443">Lipid metabolism</keyword>
<dbReference type="InterPro" id="IPR004276">
    <property type="entry name" value="GlycoTrans_28_N"/>
</dbReference>
<dbReference type="InterPro" id="IPR010610">
    <property type="entry name" value="EryCIII-like_C"/>
</dbReference>